<keyword evidence="3" id="KW-1185">Reference proteome</keyword>
<evidence type="ECO:0000313" key="2">
    <source>
        <dbReference type="EMBL" id="PRQ53432.1"/>
    </source>
</evidence>
<sequence>MADRGDNDHSPSVHYPLQYLGGRSILLFHHFYLFHFPFSFITLALKIKKSNPQRRNRVS</sequence>
<name>A0A2P6S442_ROSCH</name>
<keyword evidence="1" id="KW-0812">Transmembrane</keyword>
<feature type="transmembrane region" description="Helical" evidence="1">
    <location>
        <begin position="25"/>
        <end position="45"/>
    </location>
</feature>
<gene>
    <name evidence="2" type="ORF">RchiOBHm_Chr2g0166441</name>
</gene>
<evidence type="ECO:0000313" key="3">
    <source>
        <dbReference type="Proteomes" id="UP000238479"/>
    </source>
</evidence>
<keyword evidence="1" id="KW-1133">Transmembrane helix</keyword>
<organism evidence="2 3">
    <name type="scientific">Rosa chinensis</name>
    <name type="common">China rose</name>
    <dbReference type="NCBI Taxonomy" id="74649"/>
    <lineage>
        <taxon>Eukaryota</taxon>
        <taxon>Viridiplantae</taxon>
        <taxon>Streptophyta</taxon>
        <taxon>Embryophyta</taxon>
        <taxon>Tracheophyta</taxon>
        <taxon>Spermatophyta</taxon>
        <taxon>Magnoliopsida</taxon>
        <taxon>eudicotyledons</taxon>
        <taxon>Gunneridae</taxon>
        <taxon>Pentapetalae</taxon>
        <taxon>rosids</taxon>
        <taxon>fabids</taxon>
        <taxon>Rosales</taxon>
        <taxon>Rosaceae</taxon>
        <taxon>Rosoideae</taxon>
        <taxon>Rosoideae incertae sedis</taxon>
        <taxon>Rosa</taxon>
    </lineage>
</organism>
<protein>
    <submittedName>
        <fullName evidence="2">Uncharacterized protein</fullName>
    </submittedName>
</protein>
<dbReference type="AlphaFoldDB" id="A0A2P6S442"/>
<keyword evidence="1" id="KW-0472">Membrane</keyword>
<comment type="caution">
    <text evidence="2">The sequence shown here is derived from an EMBL/GenBank/DDBJ whole genome shotgun (WGS) entry which is preliminary data.</text>
</comment>
<evidence type="ECO:0000256" key="1">
    <source>
        <dbReference type="SAM" id="Phobius"/>
    </source>
</evidence>
<dbReference type="Gramene" id="PRQ53432">
    <property type="protein sequence ID" value="PRQ53432"/>
    <property type="gene ID" value="RchiOBHm_Chr2g0166441"/>
</dbReference>
<accession>A0A2P6S442</accession>
<dbReference type="Proteomes" id="UP000238479">
    <property type="component" value="Chromosome 2"/>
</dbReference>
<reference evidence="2 3" key="1">
    <citation type="journal article" date="2018" name="Nat. Genet.">
        <title>The Rosa genome provides new insights in the design of modern roses.</title>
        <authorList>
            <person name="Bendahmane M."/>
        </authorList>
    </citation>
    <scope>NUCLEOTIDE SEQUENCE [LARGE SCALE GENOMIC DNA]</scope>
    <source>
        <strain evidence="3">cv. Old Blush</strain>
    </source>
</reference>
<proteinExistence type="predicted"/>
<dbReference type="EMBL" id="PDCK01000040">
    <property type="protein sequence ID" value="PRQ53432.1"/>
    <property type="molecule type" value="Genomic_DNA"/>
</dbReference>